<gene>
    <name evidence="7" type="ORF">ACFSSA_14450</name>
</gene>
<evidence type="ECO:0000256" key="2">
    <source>
        <dbReference type="ARBA" id="ARBA00022741"/>
    </source>
</evidence>
<feature type="transmembrane region" description="Helical" evidence="5">
    <location>
        <begin position="336"/>
        <end position="356"/>
    </location>
</feature>
<evidence type="ECO:0000256" key="3">
    <source>
        <dbReference type="ARBA" id="ARBA00022777"/>
    </source>
</evidence>
<feature type="domain" description="Protein kinase" evidence="6">
    <location>
        <begin position="47"/>
        <end position="306"/>
    </location>
</feature>
<comment type="caution">
    <text evidence="7">The sequence shown here is derived from an EMBL/GenBank/DDBJ whole genome shotgun (WGS) entry which is preliminary data.</text>
</comment>
<dbReference type="SUPFAM" id="SSF56112">
    <property type="entry name" value="Protein kinase-like (PK-like)"/>
    <property type="match status" value="1"/>
</dbReference>
<protein>
    <submittedName>
        <fullName evidence="7">Serine/threonine-protein kinase</fullName>
        <ecNumber evidence="7">2.7.11.1</ecNumber>
    </submittedName>
</protein>
<evidence type="ECO:0000256" key="1">
    <source>
        <dbReference type="ARBA" id="ARBA00022679"/>
    </source>
</evidence>
<dbReference type="PANTHER" id="PTHR43289">
    <property type="entry name" value="MITOGEN-ACTIVATED PROTEIN KINASE KINASE KINASE 20-RELATED"/>
    <property type="match status" value="1"/>
</dbReference>
<evidence type="ECO:0000259" key="6">
    <source>
        <dbReference type="PROSITE" id="PS50011"/>
    </source>
</evidence>
<evidence type="ECO:0000313" key="7">
    <source>
        <dbReference type="EMBL" id="MFD2257880.1"/>
    </source>
</evidence>
<keyword evidence="4" id="KW-0067">ATP-binding</keyword>
<dbReference type="Gene3D" id="3.30.200.20">
    <property type="entry name" value="Phosphorylase Kinase, domain 1"/>
    <property type="match status" value="1"/>
</dbReference>
<dbReference type="InterPro" id="IPR011009">
    <property type="entry name" value="Kinase-like_dom_sf"/>
</dbReference>
<dbReference type="Pfam" id="PF00069">
    <property type="entry name" value="Pkinase"/>
    <property type="match status" value="1"/>
</dbReference>
<dbReference type="Proteomes" id="UP001597375">
    <property type="component" value="Unassembled WGS sequence"/>
</dbReference>
<name>A0ABW5DBP6_9BACT</name>
<dbReference type="InterPro" id="IPR008271">
    <property type="entry name" value="Ser/Thr_kinase_AS"/>
</dbReference>
<dbReference type="Gene3D" id="1.10.510.10">
    <property type="entry name" value="Transferase(Phosphotransferase) domain 1"/>
    <property type="match status" value="1"/>
</dbReference>
<organism evidence="7 8">
    <name type="scientific">Luteolibacter algae</name>
    <dbReference type="NCBI Taxonomy" id="454151"/>
    <lineage>
        <taxon>Bacteria</taxon>
        <taxon>Pseudomonadati</taxon>
        <taxon>Verrucomicrobiota</taxon>
        <taxon>Verrucomicrobiia</taxon>
        <taxon>Verrucomicrobiales</taxon>
        <taxon>Verrucomicrobiaceae</taxon>
        <taxon>Luteolibacter</taxon>
    </lineage>
</organism>
<dbReference type="SMART" id="SM00220">
    <property type="entry name" value="S_TKc"/>
    <property type="match status" value="1"/>
</dbReference>
<dbReference type="PANTHER" id="PTHR43289:SF34">
    <property type="entry name" value="SERINE_THREONINE-PROTEIN KINASE YBDM-RELATED"/>
    <property type="match status" value="1"/>
</dbReference>
<proteinExistence type="predicted"/>
<reference evidence="8" key="1">
    <citation type="journal article" date="2019" name="Int. J. Syst. Evol. Microbiol.">
        <title>The Global Catalogue of Microorganisms (GCM) 10K type strain sequencing project: providing services to taxonomists for standard genome sequencing and annotation.</title>
        <authorList>
            <consortium name="The Broad Institute Genomics Platform"/>
            <consortium name="The Broad Institute Genome Sequencing Center for Infectious Disease"/>
            <person name="Wu L."/>
            <person name="Ma J."/>
        </authorList>
    </citation>
    <scope>NUCLEOTIDE SEQUENCE [LARGE SCALE GENOMIC DNA]</scope>
    <source>
        <strain evidence="8">CGMCC 4.7106</strain>
    </source>
</reference>
<keyword evidence="5" id="KW-0812">Transmembrane</keyword>
<keyword evidence="5" id="KW-0472">Membrane</keyword>
<keyword evidence="3 7" id="KW-0418">Kinase</keyword>
<keyword evidence="1 7" id="KW-0808">Transferase</keyword>
<evidence type="ECO:0000256" key="4">
    <source>
        <dbReference type="ARBA" id="ARBA00022840"/>
    </source>
</evidence>
<dbReference type="GO" id="GO:0004674">
    <property type="term" value="F:protein serine/threonine kinase activity"/>
    <property type="evidence" value="ECO:0007669"/>
    <property type="project" value="UniProtKB-EC"/>
</dbReference>
<dbReference type="PROSITE" id="PS00108">
    <property type="entry name" value="PROTEIN_KINASE_ST"/>
    <property type="match status" value="1"/>
</dbReference>
<evidence type="ECO:0000256" key="5">
    <source>
        <dbReference type="SAM" id="Phobius"/>
    </source>
</evidence>
<dbReference type="CDD" id="cd14014">
    <property type="entry name" value="STKc_PknB_like"/>
    <property type="match status" value="1"/>
</dbReference>
<sequence>MSESEEEIVVCYSCEAPMNVASLAPYSKVICPNCTKENRVKSQFGPYRVIRRHAIGGMSSVFAAKDDTLDREVALKILSEEFSKDEKRIAAFEEEARLTASFSHPNVVRVLTTGRAFGLFYIAMEFVQGGHFERHIREKVRISELELLPLAIEVAEGLKGAQSAGLIHRDIKPGNILLDSEGHAKIVDFGLALVTQGGKAKATEIWATPYYVPPEAIEGGVEDFRADIYAFGATLYHALAGQPPCDEESMATDLLRAAKQKIVPLKKVAPDLSDETCAVVDRAMAYHPDERYGSYDEMISDLKVALKTAQGELATDEHGLTKSEQRARTRLRKRRYLIFGGIGALLAGIGFTALMVDRSKEPVKKEVRVLSADESVDEGAGSPEQIANRYKMARWSMEAGHFERAEGVFSHLLKHEEVQEPTRTWAAMEAIVAALLDGRMRDAKRHAAVAQEHLESGPAGLDAGFSIGVMPVLRRMDQWEFVQADKLDLGDTGTERYMGCLIAGLKNWEQGGLDQAKPFFELISEDDSLGSDPVLAWYQLTARKYLNDYQLLKSGAMDSQPVTEKECKEAIAELERIGKLLKTRGRAIFNVASRQSDFNQLAKSFSKIRKERPQPTLSPPDKPNVMDRLSELAASYRFVDLVDLVSGLDTDPPESTREALLAISQSALVFLSEMEADLAKRAAVVDFSLKSGKTIQLIAVSGEGKLLGKLVDGTVRDLSWSDFTADQLIELHRILVKNPVSEMERLRRHESAIAFDWLAGDRQRAISAADKLSAESAGFRQRWDGLIAGLPQ</sequence>
<evidence type="ECO:0000313" key="8">
    <source>
        <dbReference type="Proteomes" id="UP001597375"/>
    </source>
</evidence>
<dbReference type="EC" id="2.7.11.1" evidence="7"/>
<keyword evidence="5" id="KW-1133">Transmembrane helix</keyword>
<dbReference type="InterPro" id="IPR000719">
    <property type="entry name" value="Prot_kinase_dom"/>
</dbReference>
<keyword evidence="2" id="KW-0547">Nucleotide-binding</keyword>
<dbReference type="PROSITE" id="PS50011">
    <property type="entry name" value="PROTEIN_KINASE_DOM"/>
    <property type="match status" value="1"/>
</dbReference>
<keyword evidence="8" id="KW-1185">Reference proteome</keyword>
<dbReference type="EMBL" id="JBHUIT010000032">
    <property type="protein sequence ID" value="MFD2257880.1"/>
    <property type="molecule type" value="Genomic_DNA"/>
</dbReference>
<accession>A0ABW5DBP6</accession>